<evidence type="ECO:0000313" key="7">
    <source>
        <dbReference type="EMBL" id="SFA90913.1"/>
    </source>
</evidence>
<keyword evidence="3" id="KW-1133">Transmembrane helix</keyword>
<comment type="subcellular location">
    <subcellularLocation>
        <location evidence="1">Membrane</location>
        <topology evidence="1">Single-pass membrane protein</topology>
    </subcellularLocation>
</comment>
<feature type="signal peptide" evidence="5">
    <location>
        <begin position="1"/>
        <end position="23"/>
    </location>
</feature>
<dbReference type="PANTHER" id="PTHR36985">
    <property type="entry name" value="TRANSLOCATION AND ASSEMBLY MODULE SUBUNIT TAMB"/>
    <property type="match status" value="1"/>
</dbReference>
<dbReference type="OrthoDB" id="7784409at2"/>
<dbReference type="Pfam" id="PF04357">
    <property type="entry name" value="TamB"/>
    <property type="match status" value="1"/>
</dbReference>
<organism evidence="7 8">
    <name type="scientific">Poseidonocella pacifica</name>
    <dbReference type="NCBI Taxonomy" id="871651"/>
    <lineage>
        <taxon>Bacteria</taxon>
        <taxon>Pseudomonadati</taxon>
        <taxon>Pseudomonadota</taxon>
        <taxon>Alphaproteobacteria</taxon>
        <taxon>Rhodobacterales</taxon>
        <taxon>Roseobacteraceae</taxon>
        <taxon>Poseidonocella</taxon>
    </lineage>
</organism>
<dbReference type="PANTHER" id="PTHR36985:SF1">
    <property type="entry name" value="TRANSLOCATION AND ASSEMBLY MODULE SUBUNIT TAMB"/>
    <property type="match status" value="1"/>
</dbReference>
<dbReference type="GO" id="GO:0097347">
    <property type="term" value="C:TAM protein secretion complex"/>
    <property type="evidence" value="ECO:0007669"/>
    <property type="project" value="TreeGrafter"/>
</dbReference>
<dbReference type="EMBL" id="FOJU01000002">
    <property type="protein sequence ID" value="SFA90913.1"/>
    <property type="molecule type" value="Genomic_DNA"/>
</dbReference>
<reference evidence="7 8" key="1">
    <citation type="submission" date="2016-10" db="EMBL/GenBank/DDBJ databases">
        <authorList>
            <person name="de Groot N.N."/>
        </authorList>
    </citation>
    <scope>NUCLEOTIDE SEQUENCE [LARGE SCALE GENOMIC DNA]</scope>
    <source>
        <strain evidence="7 8">DSM 29316</strain>
    </source>
</reference>
<keyword evidence="2" id="KW-0812">Transmembrane</keyword>
<dbReference type="AlphaFoldDB" id="A0A1I0WSI3"/>
<dbReference type="STRING" id="871651.SAMN05421688_1666"/>
<keyword evidence="5" id="KW-0732">Signal</keyword>
<evidence type="ECO:0000313" key="8">
    <source>
        <dbReference type="Proteomes" id="UP000198796"/>
    </source>
</evidence>
<feature type="domain" description="Translocation and assembly module TamB C-terminal" evidence="6">
    <location>
        <begin position="909"/>
        <end position="1257"/>
    </location>
</feature>
<evidence type="ECO:0000256" key="3">
    <source>
        <dbReference type="ARBA" id="ARBA00022989"/>
    </source>
</evidence>
<dbReference type="GO" id="GO:0009306">
    <property type="term" value="P:protein secretion"/>
    <property type="evidence" value="ECO:0007669"/>
    <property type="project" value="InterPro"/>
</dbReference>
<dbReference type="GO" id="GO:0005886">
    <property type="term" value="C:plasma membrane"/>
    <property type="evidence" value="ECO:0007669"/>
    <property type="project" value="InterPro"/>
</dbReference>
<sequence>MTPVYRILLGVVAALLLALSAPAQDAQEAEDRGFLEGLLEDNLSGAGRDVRIQGFQGALSSTARIAELTVSDDDGVWLTVRDIVLDWNRSALLRGALDVTEFSAAEVVMPRLPVSETESMPAPEASGGFSLPDLPVSVDIGALRVERAEFGAPVLGQELIAELEGAASLAGGEGSAQLRIARVDGMEGEFALQGGYSNATEVLDLSLALREGDGGIAATKLGVPGTPALALTVEGSGELDDFGADIALETEGEPRLSGNVQLRGTEEGDRQFAANLNGDLRPLLDTQYHEFLGDRVSLEVGGIARSTGGLEIDALAVEAQALSLAGMLTLDAQNWPAKIDLSGRIGLPSGEPVTLPVPGEPTDLRSATISLRFDAAEGDRWALELDADGVERAATEIAVLRVTGAGALTRGEGTAPGSVSGTVDMRAEGLGLADAGLQEAVGEALGGTINFDWTQGEPLRLPKVELSGSDYALSGDLTIAGVEGQVDLRAGGTISLSAQDLSRFAGLAGQSISGSARLDVEGSMTPVSGGFDLRIAGRTNDLGIGQAQLDPLIAGETNVALAARRDALGLALDGINISSPAAQIFGSARLNSTASQADLRLTVFDAALFTPGLSGEAALSFEARQQNEQWAVFATLEGADGLRGNAVVETTLRDGVLGATSGTLSADIPQISVLSELAGRPLGGSISVEAEGEGNLSLGTGSISLDANGQNLSLGVAELDQLMAGRTSLVADVTRIDDGTLEIGRMEVDAPLVSAQVSGRYGPNESRVALTARLANLGIFVEDLPGPVEADGTLTRPSASADWGIDAVLSAPGGTRARVTGSAAPDTSRLDLSADGNAPLGLANRFITPRTLTGSADFNLAVNGAPQLSSLSGRITTSGARLALPQVGAALRGIDATVNLSTGRAEIDLTAQVAEGGRLAISGPVTLTAPFAGDLAVELDEVDYVRPGLLATTVDGELALAGPLTGGARLAGRLTLGETEIRIPAAGGATAVALPELEHRNEPAAVRQSRIRAGLLTEDTPSANGPAYGLEIEVVAPSRVFVRGRGLDAELGGTVQLRGTTRTPITEGRFELIRGRLDILGQRLSLTEGLVRLQGDFNPEISIVAGTTNAETDIAITVAGPSTDPQVSFSSNPDLPEDEILSRLLFGRDISEISALQALRIANAVRTLAGYGGEGMLSRLREDFGVDDLDLSTDEEGNTGVTVGKYISDNIYTDVTVDSTGRSEINLNLNVTPSITARGSVANDGDTGIGVFFERDY</sequence>
<protein>
    <submittedName>
        <fullName evidence="7">Autotransporter secretion inner membrane protein TamB</fullName>
    </submittedName>
</protein>
<keyword evidence="4" id="KW-0472">Membrane</keyword>
<accession>A0A1I0WSI3</accession>
<evidence type="ECO:0000256" key="1">
    <source>
        <dbReference type="ARBA" id="ARBA00004167"/>
    </source>
</evidence>
<gene>
    <name evidence="7" type="ORF">SAMN05421688_1666</name>
</gene>
<evidence type="ECO:0000256" key="4">
    <source>
        <dbReference type="ARBA" id="ARBA00023136"/>
    </source>
</evidence>
<evidence type="ECO:0000259" key="6">
    <source>
        <dbReference type="Pfam" id="PF04357"/>
    </source>
</evidence>
<evidence type="ECO:0000256" key="5">
    <source>
        <dbReference type="SAM" id="SignalP"/>
    </source>
</evidence>
<name>A0A1I0WSI3_9RHOB</name>
<dbReference type="InterPro" id="IPR007452">
    <property type="entry name" value="TamB_C"/>
</dbReference>
<dbReference type="Proteomes" id="UP000198796">
    <property type="component" value="Unassembled WGS sequence"/>
</dbReference>
<proteinExistence type="predicted"/>
<keyword evidence="8" id="KW-1185">Reference proteome</keyword>
<feature type="chain" id="PRO_5011732741" evidence="5">
    <location>
        <begin position="24"/>
        <end position="1257"/>
    </location>
</feature>
<evidence type="ECO:0000256" key="2">
    <source>
        <dbReference type="ARBA" id="ARBA00022692"/>
    </source>
</evidence>